<feature type="compositionally biased region" description="Basic residues" evidence="1">
    <location>
        <begin position="8"/>
        <end position="19"/>
    </location>
</feature>
<dbReference type="EMBL" id="CP012673">
    <property type="protein sequence ID" value="AUX48482.1"/>
    <property type="molecule type" value="Genomic_DNA"/>
</dbReference>
<reference evidence="2 3" key="1">
    <citation type="submission" date="2015-09" db="EMBL/GenBank/DDBJ databases">
        <title>Sorangium comparison.</title>
        <authorList>
            <person name="Zaburannyi N."/>
            <person name="Bunk B."/>
            <person name="Overmann J."/>
            <person name="Mueller R."/>
        </authorList>
    </citation>
    <scope>NUCLEOTIDE SEQUENCE [LARGE SCALE GENOMIC DNA]</scope>
    <source>
        <strain evidence="2 3">So ce26</strain>
    </source>
</reference>
<evidence type="ECO:0000313" key="3">
    <source>
        <dbReference type="Proteomes" id="UP000238348"/>
    </source>
</evidence>
<organism evidence="2 3">
    <name type="scientific">Sorangium cellulosum</name>
    <name type="common">Polyangium cellulosum</name>
    <dbReference type="NCBI Taxonomy" id="56"/>
    <lineage>
        <taxon>Bacteria</taxon>
        <taxon>Pseudomonadati</taxon>
        <taxon>Myxococcota</taxon>
        <taxon>Polyangia</taxon>
        <taxon>Polyangiales</taxon>
        <taxon>Polyangiaceae</taxon>
        <taxon>Sorangium</taxon>
    </lineage>
</organism>
<accession>A0A2L0FAI4</accession>
<sequence>MGPGWGHAFRRSAIRRHALPKSPGMRRFSAAEQSRQDP</sequence>
<gene>
    <name evidence="2" type="ORF">SOCE26_100200</name>
</gene>
<evidence type="ECO:0000256" key="1">
    <source>
        <dbReference type="SAM" id="MobiDB-lite"/>
    </source>
</evidence>
<dbReference type="Proteomes" id="UP000238348">
    <property type="component" value="Chromosome"/>
</dbReference>
<proteinExistence type="predicted"/>
<evidence type="ECO:0000313" key="2">
    <source>
        <dbReference type="EMBL" id="AUX48482.1"/>
    </source>
</evidence>
<feature type="region of interest" description="Disordered" evidence="1">
    <location>
        <begin position="1"/>
        <end position="38"/>
    </location>
</feature>
<name>A0A2L0FAI4_SORCE</name>
<protein>
    <submittedName>
        <fullName evidence="2">Uncharacterized protein</fullName>
    </submittedName>
</protein>
<dbReference type="AlphaFoldDB" id="A0A2L0FAI4"/>